<protein>
    <recommendedName>
        <fullName evidence="3">Reverse transcriptase Ty1/copia-type domain-containing protein</fullName>
    </recommendedName>
</protein>
<proteinExistence type="predicted"/>
<feature type="compositionally biased region" description="Polar residues" evidence="1">
    <location>
        <begin position="410"/>
        <end position="428"/>
    </location>
</feature>
<evidence type="ECO:0000259" key="3">
    <source>
        <dbReference type="Pfam" id="PF07727"/>
    </source>
</evidence>
<organism evidence="4 5">
    <name type="scientific">Lolium multiflorum</name>
    <name type="common">Italian ryegrass</name>
    <name type="synonym">Lolium perenne subsp. multiflorum</name>
    <dbReference type="NCBI Taxonomy" id="4521"/>
    <lineage>
        <taxon>Eukaryota</taxon>
        <taxon>Viridiplantae</taxon>
        <taxon>Streptophyta</taxon>
        <taxon>Embryophyta</taxon>
        <taxon>Tracheophyta</taxon>
        <taxon>Spermatophyta</taxon>
        <taxon>Magnoliopsida</taxon>
        <taxon>Liliopsida</taxon>
        <taxon>Poales</taxon>
        <taxon>Poaceae</taxon>
        <taxon>BOP clade</taxon>
        <taxon>Pooideae</taxon>
        <taxon>Poodae</taxon>
        <taxon>Poeae</taxon>
        <taxon>Poeae Chloroplast Group 2 (Poeae type)</taxon>
        <taxon>Loliodinae</taxon>
        <taxon>Loliinae</taxon>
        <taxon>Lolium</taxon>
    </lineage>
</organism>
<accession>A0AAD8SPB1</accession>
<keyword evidence="2" id="KW-0472">Membrane</keyword>
<evidence type="ECO:0000313" key="4">
    <source>
        <dbReference type="EMBL" id="KAK1661936.1"/>
    </source>
</evidence>
<dbReference type="AlphaFoldDB" id="A0AAD8SPB1"/>
<dbReference type="SUPFAM" id="SSF56672">
    <property type="entry name" value="DNA/RNA polymerases"/>
    <property type="match status" value="1"/>
</dbReference>
<dbReference type="EMBL" id="JAUUTY010000003">
    <property type="protein sequence ID" value="KAK1661936.1"/>
    <property type="molecule type" value="Genomic_DNA"/>
</dbReference>
<keyword evidence="2" id="KW-1133">Transmembrane helix</keyword>
<keyword evidence="5" id="KW-1185">Reference proteome</keyword>
<feature type="domain" description="Reverse transcriptase Ty1/copia-type" evidence="3">
    <location>
        <begin position="521"/>
        <end position="751"/>
    </location>
</feature>
<dbReference type="Pfam" id="PF14223">
    <property type="entry name" value="Retrotran_gag_2"/>
    <property type="match status" value="1"/>
</dbReference>
<dbReference type="Proteomes" id="UP001231189">
    <property type="component" value="Unassembled WGS sequence"/>
</dbReference>
<dbReference type="InterPro" id="IPR013103">
    <property type="entry name" value="RVT_2"/>
</dbReference>
<feature type="compositionally biased region" description="Basic and acidic residues" evidence="1">
    <location>
        <begin position="346"/>
        <end position="356"/>
    </location>
</feature>
<feature type="compositionally biased region" description="Low complexity" evidence="1">
    <location>
        <begin position="429"/>
        <end position="451"/>
    </location>
</feature>
<reference evidence="4" key="1">
    <citation type="submission" date="2023-07" db="EMBL/GenBank/DDBJ databases">
        <title>A chromosome-level genome assembly of Lolium multiflorum.</title>
        <authorList>
            <person name="Chen Y."/>
            <person name="Copetti D."/>
            <person name="Kolliker R."/>
            <person name="Studer B."/>
        </authorList>
    </citation>
    <scope>NUCLEOTIDE SEQUENCE</scope>
    <source>
        <strain evidence="4">02402/16</strain>
        <tissue evidence="4">Leaf</tissue>
    </source>
</reference>
<feature type="region of interest" description="Disordered" evidence="1">
    <location>
        <begin position="292"/>
        <end position="469"/>
    </location>
</feature>
<gene>
    <name evidence="4" type="ORF">QYE76_050095</name>
</gene>
<feature type="compositionally biased region" description="Pro residues" evidence="1">
    <location>
        <begin position="452"/>
        <end position="463"/>
    </location>
</feature>
<feature type="transmembrane region" description="Helical" evidence="2">
    <location>
        <begin position="221"/>
        <end position="240"/>
    </location>
</feature>
<sequence>MASSSSVTAMTAALGTPPTQLLTRQNFLVWKALVFPALRGARALSLIDGSDKAPPETMEVEDENDAKKTVTVANPAYDQWIARDQQVLRFLLNTLSPDILADVLGLESSAEVWATITAMFSSHNKQRIQNLRSALNDTKKENLSAAKYFAKMKMFASELAAGGKPLDEDELVGLPPMLLAVIVTRVLRLVARKIVVASMMTVIAVASMMIVKTVKMIDAMIARMIAVTAVSMIVVMEVVASPVVTVAMMVLVMDLAVTGVMTMGAVVDVRLHLMLIVTNPLQVAPENVVTADAPTPIHTPGGNSGSNGAQMTENRHFSDSEEDRLDTESEEDSAADPEPASPATSDHVHSDPHDDSASTDSPAQAQTQSPSRPRSTEWPAPTSPRAATPVASARRSPPRSPPHVQPTPSDSSTAPGSAQLSADSHNGTADSPANCSSSGSSVASPATSIPVPLVPPPPPPPVLEPRTRLQKGIKNPKVYTDGTIRYGMLTSTGEPRTLPEALKNDSWRQAMQDEYNALMENKTWHLVPPNPSKNLIDCKWVYRIKKHADGTIDRYKARLVAKGFKQRYGIDYEDTFSPVVKAATIRLVLAVAVSRGWSLRQLDVKNAFLHGVLEEEVYMKQPPGFEDTHTPHYICKLDKALYVLKQAPRAWYSRLSTKLIALGFAPSKADTSLFLYRKSSIIIFVLIYVDDIIVTSSSTKAIGALLHDLADDFALKDLGPLHYFLGIEVKTTPNGLLLTQEKYAADLLAKVGSKLLYQDPVQRLNIRLLQMPQLKSYGFKLFLQNLVLLFVNDPAYVLYL</sequence>
<feature type="transmembrane region" description="Helical" evidence="2">
    <location>
        <begin position="194"/>
        <end position="214"/>
    </location>
</feature>
<feature type="compositionally biased region" description="Low complexity" evidence="1">
    <location>
        <begin position="379"/>
        <end position="395"/>
    </location>
</feature>
<keyword evidence="2" id="KW-0812">Transmembrane</keyword>
<dbReference type="Pfam" id="PF07727">
    <property type="entry name" value="RVT_2"/>
    <property type="match status" value="1"/>
</dbReference>
<feature type="compositionally biased region" description="Acidic residues" evidence="1">
    <location>
        <begin position="320"/>
        <end position="335"/>
    </location>
</feature>
<evidence type="ECO:0000256" key="1">
    <source>
        <dbReference type="SAM" id="MobiDB-lite"/>
    </source>
</evidence>
<comment type="caution">
    <text evidence="4">The sequence shown here is derived from an EMBL/GenBank/DDBJ whole genome shotgun (WGS) entry which is preliminary data.</text>
</comment>
<evidence type="ECO:0000313" key="5">
    <source>
        <dbReference type="Proteomes" id="UP001231189"/>
    </source>
</evidence>
<dbReference type="InterPro" id="IPR043502">
    <property type="entry name" value="DNA/RNA_pol_sf"/>
</dbReference>
<evidence type="ECO:0000256" key="2">
    <source>
        <dbReference type="SAM" id="Phobius"/>
    </source>
</evidence>
<feature type="transmembrane region" description="Helical" evidence="2">
    <location>
        <begin position="246"/>
        <end position="267"/>
    </location>
</feature>
<feature type="compositionally biased region" description="Polar residues" evidence="1">
    <location>
        <begin position="359"/>
        <end position="373"/>
    </location>
</feature>
<dbReference type="PANTHER" id="PTHR47481">
    <property type="match status" value="1"/>
</dbReference>
<dbReference type="PANTHER" id="PTHR47481:SF31">
    <property type="entry name" value="OS01G0873500 PROTEIN"/>
    <property type="match status" value="1"/>
</dbReference>
<name>A0AAD8SPB1_LOLMU</name>
<feature type="compositionally biased region" description="Low complexity" evidence="1">
    <location>
        <begin position="336"/>
        <end position="345"/>
    </location>
</feature>